<comment type="caution">
    <text evidence="2">The sequence shown here is derived from an EMBL/GenBank/DDBJ whole genome shotgun (WGS) entry which is preliminary data.</text>
</comment>
<feature type="chain" id="PRO_5010747809" description="Lipoprotein" evidence="1">
    <location>
        <begin position="23"/>
        <end position="207"/>
    </location>
</feature>
<sequence length="207" mass="22032">MLSGVSAALLLAGCASSNLSYTAPGAHPTETTKTIAKSRDAVWAAAVPALGKDFFVINNMDKASGLINVSYSGDPHDFVDCGHVTGFFENARGRQNYSFDGSIKDTAYTQYKNPLLINVRRQMNLDGRVNIIFESVSANETRVTVNARYVVQRHLAARASNGASDGVNDNVAFSSGGRGAFGEIGGSVHTECVPTGKLERDILSLIQ</sequence>
<name>A0A1V2W363_9BURK</name>
<gene>
    <name evidence="2" type="ORF">A8E72_16760</name>
</gene>
<evidence type="ECO:0000313" key="2">
    <source>
        <dbReference type="EMBL" id="ONU85047.1"/>
    </source>
</evidence>
<organism evidence="2 3">
    <name type="scientific">Burkholderia cenocepacia</name>
    <dbReference type="NCBI Taxonomy" id="95486"/>
    <lineage>
        <taxon>Bacteria</taxon>
        <taxon>Pseudomonadati</taxon>
        <taxon>Pseudomonadota</taxon>
        <taxon>Betaproteobacteria</taxon>
        <taxon>Burkholderiales</taxon>
        <taxon>Burkholderiaceae</taxon>
        <taxon>Burkholderia</taxon>
        <taxon>Burkholderia cepacia complex</taxon>
    </lineage>
</organism>
<evidence type="ECO:0000256" key="1">
    <source>
        <dbReference type="SAM" id="SignalP"/>
    </source>
</evidence>
<dbReference type="EMBL" id="MUTJ01000053">
    <property type="protein sequence ID" value="ONU85047.1"/>
    <property type="molecule type" value="Genomic_DNA"/>
</dbReference>
<feature type="signal peptide" evidence="1">
    <location>
        <begin position="1"/>
        <end position="22"/>
    </location>
</feature>
<evidence type="ECO:0008006" key="4">
    <source>
        <dbReference type="Google" id="ProtNLM"/>
    </source>
</evidence>
<protein>
    <recommendedName>
        <fullName evidence="4">Lipoprotein</fullName>
    </recommendedName>
</protein>
<keyword evidence="1" id="KW-0732">Signal</keyword>
<evidence type="ECO:0000313" key="3">
    <source>
        <dbReference type="Proteomes" id="UP000188543"/>
    </source>
</evidence>
<dbReference type="RefSeq" id="WP_048992713.1">
    <property type="nucleotide sequence ID" value="NZ_CAJPCJ010000029.1"/>
</dbReference>
<proteinExistence type="predicted"/>
<reference evidence="2 3" key="1">
    <citation type="submission" date="2016-08" db="EMBL/GenBank/DDBJ databases">
        <authorList>
            <person name="Seilhamer J.J."/>
        </authorList>
    </citation>
    <scope>NUCLEOTIDE SEQUENCE [LARGE SCALE GENOMIC DNA]</scope>
    <source>
        <strain evidence="2 3">VC14762</strain>
    </source>
</reference>
<accession>A0A1V2W363</accession>
<dbReference type="AlphaFoldDB" id="A0A1V2W363"/>
<dbReference type="Proteomes" id="UP000188543">
    <property type="component" value="Unassembled WGS sequence"/>
</dbReference>